<dbReference type="GO" id="GO:0016787">
    <property type="term" value="F:hydrolase activity"/>
    <property type="evidence" value="ECO:0007669"/>
    <property type="project" value="UniProtKB-KW"/>
</dbReference>
<keyword evidence="1 3" id="KW-0378">Hydrolase</keyword>
<proteinExistence type="predicted"/>
<dbReference type="RefSeq" id="WP_248670141.1">
    <property type="nucleotide sequence ID" value="NZ_JALPRX010000178.1"/>
</dbReference>
<accession>A0A9X2BZL7</accession>
<comment type="caution">
    <text evidence="3">The sequence shown here is derived from an EMBL/GenBank/DDBJ whole genome shotgun (WGS) entry which is preliminary data.</text>
</comment>
<dbReference type="SUPFAM" id="SSF53474">
    <property type="entry name" value="alpha/beta-Hydrolases"/>
    <property type="match status" value="1"/>
</dbReference>
<dbReference type="AlphaFoldDB" id="A0A9X2BZL7"/>
<organism evidence="3 4">
    <name type="scientific">Roseomonas acroporae</name>
    <dbReference type="NCBI Taxonomy" id="2937791"/>
    <lineage>
        <taxon>Bacteria</taxon>
        <taxon>Pseudomonadati</taxon>
        <taxon>Pseudomonadota</taxon>
        <taxon>Alphaproteobacteria</taxon>
        <taxon>Acetobacterales</taxon>
        <taxon>Roseomonadaceae</taxon>
        <taxon>Roseomonas</taxon>
    </lineage>
</organism>
<evidence type="ECO:0000259" key="2">
    <source>
        <dbReference type="Pfam" id="PF00561"/>
    </source>
</evidence>
<keyword evidence="4" id="KW-1185">Reference proteome</keyword>
<evidence type="ECO:0000313" key="4">
    <source>
        <dbReference type="Proteomes" id="UP001139516"/>
    </source>
</evidence>
<dbReference type="PRINTS" id="PR00412">
    <property type="entry name" value="EPOXHYDRLASE"/>
</dbReference>
<gene>
    <name evidence="3" type="ORF">M0638_27460</name>
</gene>
<dbReference type="InterPro" id="IPR029058">
    <property type="entry name" value="AB_hydrolase_fold"/>
</dbReference>
<feature type="domain" description="AB hydrolase-1" evidence="2">
    <location>
        <begin position="56"/>
        <end position="299"/>
    </location>
</feature>
<reference evidence="3" key="1">
    <citation type="submission" date="2022-04" db="EMBL/GenBank/DDBJ databases">
        <title>Roseomonas acroporae sp. nov., isolated from coral Acropora digitifera.</title>
        <authorList>
            <person name="Sun H."/>
        </authorList>
    </citation>
    <scope>NUCLEOTIDE SEQUENCE</scope>
    <source>
        <strain evidence="3">NAR14</strain>
    </source>
</reference>
<dbReference type="Pfam" id="PF00561">
    <property type="entry name" value="Abhydrolase_1"/>
    <property type="match status" value="1"/>
</dbReference>
<dbReference type="InterPro" id="IPR000639">
    <property type="entry name" value="Epox_hydrolase-like"/>
</dbReference>
<evidence type="ECO:0000313" key="3">
    <source>
        <dbReference type="EMBL" id="MCK8788099.1"/>
    </source>
</evidence>
<sequence>MTQDQPVSVPASRVTEAAPAARPVTMAGLEGFAHRFRMVENVRLHYVEGGRADGDAVVLLAGFPESWYAWRKVMPALAASFRVFAVDLPGQGDSDCPAEGYDTRSLAVAVHGLLRQIGIERCLLAAHDVGAWVAFPYAMLFGAEVRRLVLMDAGIPGVTLPDALPTAPDRAWRTWHFAFHAVPDLPESLIAGREPAYLDWFLRRKAADPGSFSDADLAEYLRVFRREGGLRAGLAYYRAAALSALQNRELAERGRLAMPVLALGSDQGSIADMAAPLRAFADEVRGATIPFCGHFLPEEQPEAVAREMLAFFAEAIAVRAGVPS</sequence>
<dbReference type="Proteomes" id="UP001139516">
    <property type="component" value="Unassembled WGS sequence"/>
</dbReference>
<dbReference type="PANTHER" id="PTHR43329">
    <property type="entry name" value="EPOXIDE HYDROLASE"/>
    <property type="match status" value="1"/>
</dbReference>
<dbReference type="InterPro" id="IPR000073">
    <property type="entry name" value="AB_hydrolase_1"/>
</dbReference>
<dbReference type="EMBL" id="JALPRX010000178">
    <property type="protein sequence ID" value="MCK8788099.1"/>
    <property type="molecule type" value="Genomic_DNA"/>
</dbReference>
<evidence type="ECO:0000256" key="1">
    <source>
        <dbReference type="ARBA" id="ARBA00022801"/>
    </source>
</evidence>
<dbReference type="Gene3D" id="3.40.50.1820">
    <property type="entry name" value="alpha/beta hydrolase"/>
    <property type="match status" value="1"/>
</dbReference>
<protein>
    <submittedName>
        <fullName evidence="3">Alpha/beta hydrolase</fullName>
    </submittedName>
</protein>
<name>A0A9X2BZL7_9PROT</name>